<evidence type="ECO:0000313" key="2">
    <source>
        <dbReference type="EMBL" id="RAK81425.1"/>
    </source>
</evidence>
<dbReference type="Gene3D" id="1.10.510.10">
    <property type="entry name" value="Transferase(Phosphotransferase) domain 1"/>
    <property type="match status" value="1"/>
</dbReference>
<dbReference type="GO" id="GO:0004672">
    <property type="term" value="F:protein kinase activity"/>
    <property type="evidence" value="ECO:0007669"/>
    <property type="project" value="InterPro"/>
</dbReference>
<sequence length="340" mass="38410">MVRLPASVRDTEYLIRFDKSPGPAFWNRKPSVVDQCINVYMQQSSAKLLSPLILHCEPLFLSTSVAPPQDLESYLMRSRLCFQLIPQRNDTLTFEPCPIPRMLAREEVDWDAMEDEMRDTPVFRLSEVERFRDVERGKVYEVDIRGATFAYKMTHRTESLQREISMLRKMEQCSEGGRSLRVPKLEGVIGIGTQYAGILMTYIPSPASLADLMTADNDGEVSIAESQKWYDQIADAVHALHRNGLVWGDVKAANVVIDGVHRDAWLVDFEGGTTPGWVDDSISGTEAGDLQGLSKIRKFLRDMGRIQIGNLVVTSVHIHYFRSENPESTPLPSEYPTAEV</sequence>
<evidence type="ECO:0000313" key="3">
    <source>
        <dbReference type="Proteomes" id="UP000249789"/>
    </source>
</evidence>
<dbReference type="GO" id="GO:0005524">
    <property type="term" value="F:ATP binding"/>
    <property type="evidence" value="ECO:0007669"/>
    <property type="project" value="InterPro"/>
</dbReference>
<accession>A0A8G1RXL6</accession>
<dbReference type="VEuPathDB" id="FungiDB:BO72DRAFT_492256"/>
<dbReference type="InterPro" id="IPR011009">
    <property type="entry name" value="Kinase-like_dom_sf"/>
</dbReference>
<name>A0A8G1RXL6_9EURO</name>
<gene>
    <name evidence="2" type="ORF">BO72DRAFT_492256</name>
</gene>
<dbReference type="EMBL" id="KZ824625">
    <property type="protein sequence ID" value="RAK81425.1"/>
    <property type="molecule type" value="Genomic_DNA"/>
</dbReference>
<dbReference type="GeneID" id="63865606"/>
<dbReference type="InterPro" id="IPR000719">
    <property type="entry name" value="Prot_kinase_dom"/>
</dbReference>
<proteinExistence type="predicted"/>
<evidence type="ECO:0000259" key="1">
    <source>
        <dbReference type="PROSITE" id="PS50011"/>
    </source>
</evidence>
<dbReference type="Pfam" id="PF00069">
    <property type="entry name" value="Pkinase"/>
    <property type="match status" value="1"/>
</dbReference>
<dbReference type="RefSeq" id="XP_040805435.1">
    <property type="nucleotide sequence ID" value="XM_040948273.1"/>
</dbReference>
<dbReference type="OrthoDB" id="4062651at2759"/>
<reference evidence="2 3" key="1">
    <citation type="submission" date="2018-02" db="EMBL/GenBank/DDBJ databases">
        <title>The genomes of Aspergillus section Nigri reveals drivers in fungal speciation.</title>
        <authorList>
            <consortium name="DOE Joint Genome Institute"/>
            <person name="Vesth T.C."/>
            <person name="Nybo J."/>
            <person name="Theobald S."/>
            <person name="Brandl J."/>
            <person name="Frisvad J.C."/>
            <person name="Nielsen K.F."/>
            <person name="Lyhne E.K."/>
            <person name="Kogle M.E."/>
            <person name="Kuo A."/>
            <person name="Riley R."/>
            <person name="Clum A."/>
            <person name="Nolan M."/>
            <person name="Lipzen A."/>
            <person name="Salamov A."/>
            <person name="Henrissat B."/>
            <person name="Wiebenga A."/>
            <person name="De vries R.P."/>
            <person name="Grigoriev I.V."/>
            <person name="Mortensen U.H."/>
            <person name="Andersen M.R."/>
            <person name="Baker S.E."/>
        </authorList>
    </citation>
    <scope>NUCLEOTIDE SEQUENCE [LARGE SCALE GENOMIC DNA]</scope>
    <source>
        <strain evidence="2 3">CBS 313.89</strain>
    </source>
</reference>
<dbReference type="AlphaFoldDB" id="A0A8G1RXL6"/>
<dbReference type="Proteomes" id="UP000249789">
    <property type="component" value="Unassembled WGS sequence"/>
</dbReference>
<feature type="domain" description="Protein kinase" evidence="1">
    <location>
        <begin position="125"/>
        <end position="340"/>
    </location>
</feature>
<dbReference type="SUPFAM" id="SSF56112">
    <property type="entry name" value="Protein kinase-like (PK-like)"/>
    <property type="match status" value="1"/>
</dbReference>
<protein>
    <recommendedName>
        <fullName evidence="1">Protein kinase domain-containing protein</fullName>
    </recommendedName>
</protein>
<keyword evidence="3" id="KW-1185">Reference proteome</keyword>
<dbReference type="PROSITE" id="PS50011">
    <property type="entry name" value="PROTEIN_KINASE_DOM"/>
    <property type="match status" value="1"/>
</dbReference>
<organism evidence="2 3">
    <name type="scientific">Aspergillus fijiensis CBS 313.89</name>
    <dbReference type="NCBI Taxonomy" id="1448319"/>
    <lineage>
        <taxon>Eukaryota</taxon>
        <taxon>Fungi</taxon>
        <taxon>Dikarya</taxon>
        <taxon>Ascomycota</taxon>
        <taxon>Pezizomycotina</taxon>
        <taxon>Eurotiomycetes</taxon>
        <taxon>Eurotiomycetidae</taxon>
        <taxon>Eurotiales</taxon>
        <taxon>Aspergillaceae</taxon>
        <taxon>Aspergillus</taxon>
    </lineage>
</organism>